<name>A0ACC2WC39_9TREE</name>
<sequence>MSPDRSAEAIDLTLDLTSDSDDDLRPICLSSSPATPLRSASIEVIGAIFSSGRLSQAQSRSSQHKSQTPPAEASSSESVQKDPHDTFSNVLARTPVEHVYKELNIGAISPTRPRPRRRKRPIIVDEEVVLPIPFDKGFQQPFSPLSPEPHTPNPAAEFGKEDVSHGRICSPIQMEYEEIPMAYEETEYEEDTVHTEYEEDTLVLSRPTTPKQVDGDSEWEYGGEPEETNGEASIYLPSHQASSALQADSGDVPSEAFSRLMSRMEQPVPGAVKWQELDELLHDNSGLSISLPLGEEAMQLDGIPDVNVPRANGSRHDSVSDEAHSSIVQETVTAALETRSRAQSSSRAYSSGASRLDERSVSPPIASRIGLRNRRKSVEMAKASSDQHALSRPPSLPTTPMTTENRGSVLRASVSSATSSSFSILTSGPNHPFERPCGRRRGGVSARVRAALFEDESGDLFSTRRESRIKQNIRSREEQHVEQELPRLEEEGPSARERTLSSGSEKDWCILPDLTTPTQPTSCTRSQESTIESPEISPGNRDRRDSATTANVESPNSVRRGTRVRKASDKKEYVPLSHIIRKSCRKSLAESAASTDHPTTPNAEAGPSGSRTSSFCHSSPIAVKSPSHAIRSPAVKSLLRMTSSLAVKSPLLASSSRGVQSPLSARSSLAVKSPSLAKSSLVVKSPSHVKSPASNTSFRLLPISPPTRRREVPQASGSESISSLSNTRSLGQNNTSLPETPTPAVSIATSPRIRPKVPAVPKSSQVVPFPPKTTHAEPNEYLIASDLQDTLLMAVCAVLHKEGNKAMGVADIAEAYVKYNWLQDESTMTPTVVYNAIRNYQRRVANASCLGRKSLLAKHILQGSLTEAYLTLGIHPDVVARATSTPSGPKGALWYLEGQYGSSRWESPFAKLKQNAEQAQAPLPIARQPKQRAQKAPKAFHRDTSTIAMPEAAIISRPRLRHECNHSVSKNGKAASTSDQEASASSRKIATSLEADGDKEEDGLSEDDSSIADNHGGDESAFAFYSNFDYFSESEDDSAFQTETDSEFGTVGELSDTSRKHSPTLSYASAIAVPDMSKPGDDGKAVLHVVGPAGPDVAIFPDNPLGPVRWERGTRASSYTFPFDTTSASDASHPSDDNDVLMEDVGSEDAESLPSEVPFCFQDMSDYRLLWNEEQAWLAEVPDLVDEDCDATAVTPVSSADSALLADLPYQREFSITSDREISAEPFIDPEEMADETLANVVQMLGQLLPPNDISSAIKDEAAFAEASYTTHRRIGLRAPRFFVNCGEPSGKPLGMPMSDIFSPHSSPCSTSIRAKSCGDTSVTTPPCDSRPLGTTNTIDDVLELEFLSSLRKQISHIGIGSEELSFFEDRSGIESPRNTWLLRNEKGIEVKQDDPPLGPESVGMRELDELLGESAGALPVASGSTLPGGKPFACDDHVPLTLTSFHSVLDAAAERQEVVRIVEQRGYVHSPTDTLRICSRGRDHATVIQKMVVDEDERIGIKEVDDAILYAWAEEGCQLTSKEMEDTATSTELSSEFTVTTRGSSMEMEFDIKSMSLDDPFEDEPMSVDPNVLFIARPPNLFSASISPEGPLLRPSSTRSLPTAWNDDPEMPQGSKAVPRFAIRPRAMVKCVPFIAQRSACSSSTASTSRNSRVKSVKATSEIRTRSSVSLASPDIHRAQTGTTPNGKVAVAAEEASAGAALPAEHRRTSPDVGGVKRLPSTIDHDMLEASSTINNGPCPPTVTTEIIDSVFMFVISWRNTSVYRRIDSNYINVSSLCRALSLADKESEFRNLPKMTEVRENPHLQANGVWAHMSLVATKFKSLPIPDELAAVLLNPDLIQTFPAYAKAFAPLSIKRALPPFGLAFGWKSSPGSASVSGQERPRHESPVVGAVTAAPSQPGTSTNQSSVHSRISVDQAPLVPQQSATAPLKRPSPTATSDQAASEEPLTKRLRPGN</sequence>
<evidence type="ECO:0000313" key="1">
    <source>
        <dbReference type="EMBL" id="KAJ9109315.1"/>
    </source>
</evidence>
<dbReference type="EMBL" id="JASBWT010000001">
    <property type="protein sequence ID" value="KAJ9109315.1"/>
    <property type="molecule type" value="Genomic_DNA"/>
</dbReference>
<accession>A0ACC2WC39</accession>
<protein>
    <submittedName>
        <fullName evidence="1">Uncharacterized protein</fullName>
    </submittedName>
</protein>
<organism evidence="1 2">
    <name type="scientific">Naganishia friedmannii</name>
    <dbReference type="NCBI Taxonomy" id="89922"/>
    <lineage>
        <taxon>Eukaryota</taxon>
        <taxon>Fungi</taxon>
        <taxon>Dikarya</taxon>
        <taxon>Basidiomycota</taxon>
        <taxon>Agaricomycotina</taxon>
        <taxon>Tremellomycetes</taxon>
        <taxon>Filobasidiales</taxon>
        <taxon>Filobasidiaceae</taxon>
        <taxon>Naganishia</taxon>
    </lineage>
</organism>
<comment type="caution">
    <text evidence="1">The sequence shown here is derived from an EMBL/GenBank/DDBJ whole genome shotgun (WGS) entry which is preliminary data.</text>
</comment>
<dbReference type="Proteomes" id="UP001227268">
    <property type="component" value="Unassembled WGS sequence"/>
</dbReference>
<proteinExistence type="predicted"/>
<evidence type="ECO:0000313" key="2">
    <source>
        <dbReference type="Proteomes" id="UP001227268"/>
    </source>
</evidence>
<gene>
    <name evidence="1" type="ORF">QFC21_000644</name>
</gene>
<keyword evidence="2" id="KW-1185">Reference proteome</keyword>
<reference evidence="1" key="1">
    <citation type="submission" date="2023-04" db="EMBL/GenBank/DDBJ databases">
        <title>Draft Genome sequencing of Naganishia species isolated from polar environments using Oxford Nanopore Technology.</title>
        <authorList>
            <person name="Leo P."/>
            <person name="Venkateswaran K."/>
        </authorList>
    </citation>
    <scope>NUCLEOTIDE SEQUENCE</scope>
    <source>
        <strain evidence="1">MNA-CCFEE 5423</strain>
    </source>
</reference>